<feature type="signal peptide" evidence="6">
    <location>
        <begin position="1"/>
        <end position="24"/>
    </location>
</feature>
<dbReference type="Proteomes" id="UP000001357">
    <property type="component" value="Unassembled WGS sequence"/>
</dbReference>
<dbReference type="FunFam" id="2.60.120.260:FF:000320">
    <property type="entry name" value="Predicted protein"/>
    <property type="match status" value="1"/>
</dbReference>
<comment type="catalytic activity">
    <reaction evidence="1">
        <text>Hydrolysis of terminal, non-reducing beta-D-mannose residues in beta-D-mannosides.</text>
        <dbReference type="EC" id="3.2.1.25"/>
    </reaction>
</comment>
<keyword evidence="5" id="KW-0326">Glycosidase</keyword>
<evidence type="ECO:0000313" key="10">
    <source>
        <dbReference type="Proteomes" id="UP000001357"/>
    </source>
</evidence>
<dbReference type="GO" id="GO:0006516">
    <property type="term" value="P:glycoprotein catabolic process"/>
    <property type="evidence" value="ECO:0000318"/>
    <property type="project" value="GO_Central"/>
</dbReference>
<evidence type="ECO:0000256" key="1">
    <source>
        <dbReference type="ARBA" id="ARBA00000829"/>
    </source>
</evidence>
<dbReference type="InterPro" id="IPR036156">
    <property type="entry name" value="Beta-gal/glucu_dom_sf"/>
</dbReference>
<evidence type="ECO:0000259" key="7">
    <source>
        <dbReference type="Pfam" id="PF17753"/>
    </source>
</evidence>
<dbReference type="SUPFAM" id="SSF49303">
    <property type="entry name" value="beta-Galactosidase/glucuronidase domain"/>
    <property type="match status" value="2"/>
</dbReference>
<dbReference type="InterPro" id="IPR013783">
    <property type="entry name" value="Ig-like_fold"/>
</dbReference>
<name>A9UZ74_MONBE</name>
<dbReference type="InterPro" id="IPR054593">
    <property type="entry name" value="Beta-mannosidase-like_N2"/>
</dbReference>
<evidence type="ECO:0000256" key="6">
    <source>
        <dbReference type="SAM" id="SignalP"/>
    </source>
</evidence>
<dbReference type="Pfam" id="PF17753">
    <property type="entry name" value="Ig_mannosidase"/>
    <property type="match status" value="1"/>
</dbReference>
<dbReference type="EMBL" id="CH991551">
    <property type="protein sequence ID" value="EDQ89184.1"/>
    <property type="molecule type" value="Genomic_DNA"/>
</dbReference>
<dbReference type="EC" id="3.2.1.25" evidence="2"/>
<dbReference type="Gene3D" id="2.60.120.260">
    <property type="entry name" value="Galactose-binding domain-like"/>
    <property type="match status" value="1"/>
</dbReference>
<dbReference type="STRING" id="81824.A9UZ74"/>
<dbReference type="GeneID" id="5891136"/>
<proteinExistence type="predicted"/>
<dbReference type="InterPro" id="IPR041625">
    <property type="entry name" value="Beta-mannosidase_Ig"/>
</dbReference>
<dbReference type="Pfam" id="PF22666">
    <property type="entry name" value="Glyco_hydro_2_N2"/>
    <property type="match status" value="1"/>
</dbReference>
<feature type="domain" description="Beta-mannosidase-like galactose-binding" evidence="8">
    <location>
        <begin position="55"/>
        <end position="184"/>
    </location>
</feature>
<dbReference type="Gene3D" id="3.20.20.80">
    <property type="entry name" value="Glycosidases"/>
    <property type="match status" value="1"/>
</dbReference>
<reference evidence="9 10" key="1">
    <citation type="journal article" date="2008" name="Nature">
        <title>The genome of the choanoflagellate Monosiga brevicollis and the origin of metazoans.</title>
        <authorList>
            <consortium name="JGI Sequencing"/>
            <person name="King N."/>
            <person name="Westbrook M.J."/>
            <person name="Young S.L."/>
            <person name="Kuo A."/>
            <person name="Abedin M."/>
            <person name="Chapman J."/>
            <person name="Fairclough S."/>
            <person name="Hellsten U."/>
            <person name="Isogai Y."/>
            <person name="Letunic I."/>
            <person name="Marr M."/>
            <person name="Pincus D."/>
            <person name="Putnam N."/>
            <person name="Rokas A."/>
            <person name="Wright K.J."/>
            <person name="Zuzow R."/>
            <person name="Dirks W."/>
            <person name="Good M."/>
            <person name="Goodstein D."/>
            <person name="Lemons D."/>
            <person name="Li W."/>
            <person name="Lyons J.B."/>
            <person name="Morris A."/>
            <person name="Nichols S."/>
            <person name="Richter D.J."/>
            <person name="Salamov A."/>
            <person name="Bork P."/>
            <person name="Lim W.A."/>
            <person name="Manning G."/>
            <person name="Miller W.T."/>
            <person name="McGinnis W."/>
            <person name="Shapiro H."/>
            <person name="Tjian R."/>
            <person name="Grigoriev I.V."/>
            <person name="Rokhsar D."/>
        </authorList>
    </citation>
    <scope>NUCLEOTIDE SEQUENCE [LARGE SCALE GENOMIC DNA]</scope>
    <source>
        <strain evidence="10">MX1 / ATCC 50154</strain>
    </source>
</reference>
<organism evidence="9 10">
    <name type="scientific">Monosiga brevicollis</name>
    <name type="common">Choanoflagellate</name>
    <dbReference type="NCBI Taxonomy" id="81824"/>
    <lineage>
        <taxon>Eukaryota</taxon>
        <taxon>Choanoflagellata</taxon>
        <taxon>Craspedida</taxon>
        <taxon>Salpingoecidae</taxon>
        <taxon>Monosiga</taxon>
    </lineage>
</organism>
<feature type="domain" description="Beta-mannosidase Ig-fold" evidence="7">
    <location>
        <begin position="769"/>
        <end position="846"/>
    </location>
</feature>
<keyword evidence="10" id="KW-1185">Reference proteome</keyword>
<dbReference type="SUPFAM" id="SSF49785">
    <property type="entry name" value="Galactose-binding domain-like"/>
    <property type="match status" value="1"/>
</dbReference>
<keyword evidence="4" id="KW-0325">Glycoprotein</keyword>
<dbReference type="InParanoid" id="A9UZ74"/>
<dbReference type="Gene3D" id="2.60.40.10">
    <property type="entry name" value="Immunoglobulins"/>
    <property type="match status" value="2"/>
</dbReference>
<dbReference type="RefSeq" id="XP_001745760.1">
    <property type="nucleotide sequence ID" value="XM_001745708.1"/>
</dbReference>
<accession>A9UZ74</accession>
<dbReference type="AlphaFoldDB" id="A9UZ74"/>
<dbReference type="InterPro" id="IPR050887">
    <property type="entry name" value="Beta-mannosidase_GH2"/>
</dbReference>
<evidence type="ECO:0000256" key="2">
    <source>
        <dbReference type="ARBA" id="ARBA00012754"/>
    </source>
</evidence>
<evidence type="ECO:0000256" key="3">
    <source>
        <dbReference type="ARBA" id="ARBA00022801"/>
    </source>
</evidence>
<dbReference type="PANTHER" id="PTHR43730:SF1">
    <property type="entry name" value="BETA-MANNOSIDASE"/>
    <property type="match status" value="1"/>
</dbReference>
<evidence type="ECO:0000256" key="4">
    <source>
        <dbReference type="ARBA" id="ARBA00023180"/>
    </source>
</evidence>
<protein>
    <recommendedName>
        <fullName evidence="2">beta-mannosidase</fullName>
        <ecNumber evidence="2">3.2.1.25</ecNumber>
    </recommendedName>
</protein>
<gene>
    <name evidence="9" type="ORF">MONBRDRAFT_8157</name>
</gene>
<dbReference type="InterPro" id="IPR008979">
    <property type="entry name" value="Galactose-bd-like_sf"/>
</dbReference>
<dbReference type="PANTHER" id="PTHR43730">
    <property type="entry name" value="BETA-MANNOSIDASE"/>
    <property type="match status" value="1"/>
</dbReference>
<dbReference type="InterPro" id="IPR017853">
    <property type="entry name" value="GH"/>
</dbReference>
<keyword evidence="6" id="KW-0732">Signal</keyword>
<dbReference type="SUPFAM" id="SSF51445">
    <property type="entry name" value="(Trans)glycosidases"/>
    <property type="match status" value="1"/>
</dbReference>
<keyword evidence="3" id="KW-0378">Hydrolase</keyword>
<feature type="chain" id="PRO_5005661351" description="beta-mannosidase" evidence="6">
    <location>
        <begin position="25"/>
        <end position="848"/>
    </location>
</feature>
<dbReference type="KEGG" id="mbr:MONBRDRAFT_8157"/>
<sequence>MVRGSVLSVAALVAVAMALGMVRADGLVDHPIAGSAINYLDGQWELSSFEFAPDRTFKAQVPGDLITDLQNNDLIGDPLYELNFKNATLWNDYDWTYTTTFTSNYDPSSGAALWLVLDGVKMGATVSVNNEMLGSVTDQFHRYTFDISELVKSGENELQIIFINDIHTDGRFMACTGGWDWAPYTTTESYEGALTFSRGIWKSVYTVEIDGAAITHFVPHTFYRGEYPATRLEEHAHDGFAVQAHVHLWSKTATSGTVTVTSDFDTQTLKVDLPGGDYIANLTLSANAADIDLWWPSGYGKAALYNVTASFTADGALQASTASATRRIGFRMFALVTGNDTDPEYRTNNKYVDGTDFHGMYWRVNGLLIFSRGANMIPMEELEGRMNAEAHRQLVVSARDGGMNTLRVWGGGIFLPDVWYDTCDEMGILVYHDMAYAQQGHSPSATATQDAELRHQIRRLSHHPSIVMYDGCNECQVVIGTDTGIYATFVMAVVAEEDPSRAVWASCPSLGWATGVNRLTGQPNRSPDGLVTHVGTTTLETHGPYQHGSGFPSVNGGATLSPFDPNIPTTLTPTEAYFGNDQDLNATGETAFKRQLYQCMLGQALEMKSNIETRRGTNQFGILVWQLNEIWPTGGWGSLEYGTPVQGQVIGGRWKPLHYFMKKSVYADVMATCGTNGTCYVKNDSPSAFSGRVVVESLALADGSSTVLFNQTVSMATGAGITKWFNVDLSNFNGTKALLRATVQSGAGQIVSDNIIPFVTPANMQVPAANITVTVSDSTHSDGTVDVVLSSQKPAAYVVLTTTAQGRFSDNAFFLTPGSHVVQFVPFAGFDHDELRRTIRVEHLAQML</sequence>
<evidence type="ECO:0000259" key="8">
    <source>
        <dbReference type="Pfam" id="PF22666"/>
    </source>
</evidence>
<dbReference type="eggNOG" id="KOG2230">
    <property type="taxonomic scope" value="Eukaryota"/>
</dbReference>
<dbReference type="GO" id="GO:0004567">
    <property type="term" value="F:beta-mannosidase activity"/>
    <property type="evidence" value="ECO:0000318"/>
    <property type="project" value="GO_Central"/>
</dbReference>
<evidence type="ECO:0000256" key="5">
    <source>
        <dbReference type="ARBA" id="ARBA00023295"/>
    </source>
</evidence>
<evidence type="ECO:0000313" key="9">
    <source>
        <dbReference type="EMBL" id="EDQ89184.1"/>
    </source>
</evidence>